<dbReference type="InterPro" id="IPR017850">
    <property type="entry name" value="Alkaline_phosphatase_core_sf"/>
</dbReference>
<dbReference type="Proteomes" id="UP001431783">
    <property type="component" value="Unassembled WGS sequence"/>
</dbReference>
<evidence type="ECO:0000313" key="2">
    <source>
        <dbReference type="EMBL" id="KAK9886041.1"/>
    </source>
</evidence>
<dbReference type="Pfam" id="PF02995">
    <property type="entry name" value="DUF229"/>
    <property type="match status" value="1"/>
</dbReference>
<dbReference type="AlphaFoldDB" id="A0AAW1UYV2"/>
<dbReference type="InterPro" id="IPR004245">
    <property type="entry name" value="DUF229"/>
</dbReference>
<accession>A0AAW1UYV2</accession>
<dbReference type="EMBL" id="JARQZJ010000098">
    <property type="protein sequence ID" value="KAK9886041.1"/>
    <property type="molecule type" value="Genomic_DNA"/>
</dbReference>
<feature type="transmembrane region" description="Helical" evidence="1">
    <location>
        <begin position="34"/>
        <end position="52"/>
    </location>
</feature>
<dbReference type="FunFam" id="3.40.720.10:FF:000017">
    <property type="entry name" value="Predicted protein"/>
    <property type="match status" value="1"/>
</dbReference>
<proteinExistence type="predicted"/>
<evidence type="ECO:0000256" key="1">
    <source>
        <dbReference type="SAM" id="Phobius"/>
    </source>
</evidence>
<keyword evidence="1" id="KW-0472">Membrane</keyword>
<protein>
    <submittedName>
        <fullName evidence="2">Uncharacterized protein</fullName>
    </submittedName>
</protein>
<keyword evidence="3" id="KW-1185">Reference proteome</keyword>
<evidence type="ECO:0000313" key="3">
    <source>
        <dbReference type="Proteomes" id="UP001431783"/>
    </source>
</evidence>
<keyword evidence="1" id="KW-0812">Transmembrane</keyword>
<dbReference type="SUPFAM" id="SSF53649">
    <property type="entry name" value="Alkaline phosphatase-like"/>
    <property type="match status" value="1"/>
</dbReference>
<dbReference type="Gene3D" id="3.40.720.10">
    <property type="entry name" value="Alkaline Phosphatase, subunit A"/>
    <property type="match status" value="1"/>
</dbReference>
<organism evidence="2 3">
    <name type="scientific">Henosepilachna vigintioctopunctata</name>
    <dbReference type="NCBI Taxonomy" id="420089"/>
    <lineage>
        <taxon>Eukaryota</taxon>
        <taxon>Metazoa</taxon>
        <taxon>Ecdysozoa</taxon>
        <taxon>Arthropoda</taxon>
        <taxon>Hexapoda</taxon>
        <taxon>Insecta</taxon>
        <taxon>Pterygota</taxon>
        <taxon>Neoptera</taxon>
        <taxon>Endopterygota</taxon>
        <taxon>Coleoptera</taxon>
        <taxon>Polyphaga</taxon>
        <taxon>Cucujiformia</taxon>
        <taxon>Coccinelloidea</taxon>
        <taxon>Coccinellidae</taxon>
        <taxon>Epilachninae</taxon>
        <taxon>Epilachnini</taxon>
        <taxon>Henosepilachna</taxon>
    </lineage>
</organism>
<name>A0AAW1UYV2_9CUCU</name>
<sequence>MSIVSSYSICRSSADFYNYRIMQSYGQVLTCRRIFVVSTFCVAVIILFIYSVNTLNSSYYDDEFFEVWNISDNITDNDDKKLEKDFVKHTQIVTSLEFNRTHSNLDIPQNYDFEIVQTEKPYGDEITTLLPPSNESNENLTIISVSSSTTTESENVRLPSTSSTKITTNFEKEIISKDYLVWSQKCKIPNFDPFSKDAMKYHQKENYISCNKHKKLLSYVNVTDNKATLYIDETVLPDYTKAEVHCCYSYVTRHGSKNKPDVGIKLGQCTPFRNSVILLEGTVKVSCKTNDKKTIYQNVHEVILVKKSWIKSENLLNSKDAPSILFIGIDSISRLNLIRTMPNTYEFLTNRSDVWFPLYGYNKIGDNTFPNLMAILTGYNETEAYKICNPKTIGPLDSCRFIFKTFKKFGYITAYGEDESCINTFNYRKKGFVKEPVDYYFKPYMEASESLGKVLRDSLSYCAGPETSGERIMNLAKNFAITYKNYSTFGFFWMNTFSHNNINAPNRMDKNVHSLLDKLTRAGILDNSIVIFLSDHGIRFGEIRHTFTGWLEERLPFIFFSFPGWFKKKYPQEIANFQTNSNRLTTPYDLYMTLQHILVLTGFNYTIQTIDTCPSCKSLFTEIDLNRSCETSGITAHWCTCGGYNKVDKKEQIVVKAAHFLIEEVHKIVSNKNGLKKCSRYNLSKILTSYKSDHFSYKNDTYLLIAVETTPKAVFESTLHLKIDAKNNTVFSIESSISRLDSYGPHSKCVEDEKLKQYCFCK</sequence>
<dbReference type="CDD" id="cd16021">
    <property type="entry name" value="ALP_like"/>
    <property type="match status" value="1"/>
</dbReference>
<reference evidence="2 3" key="1">
    <citation type="submission" date="2023-03" db="EMBL/GenBank/DDBJ databases">
        <title>Genome insight into feeding habits of ladybird beetles.</title>
        <authorList>
            <person name="Li H.-S."/>
            <person name="Huang Y.-H."/>
            <person name="Pang H."/>
        </authorList>
    </citation>
    <scope>NUCLEOTIDE SEQUENCE [LARGE SCALE GENOMIC DNA]</scope>
    <source>
        <strain evidence="2">SYSU_2023b</strain>
        <tissue evidence="2">Whole body</tissue>
    </source>
</reference>
<dbReference type="GO" id="GO:0005615">
    <property type="term" value="C:extracellular space"/>
    <property type="evidence" value="ECO:0007669"/>
    <property type="project" value="TreeGrafter"/>
</dbReference>
<dbReference type="PANTHER" id="PTHR10974:SF9">
    <property type="entry name" value="DUF229 DOMAIN CONTAINING PROTEIN-RELATED"/>
    <property type="match status" value="1"/>
</dbReference>
<comment type="caution">
    <text evidence="2">The sequence shown here is derived from an EMBL/GenBank/DDBJ whole genome shotgun (WGS) entry which is preliminary data.</text>
</comment>
<gene>
    <name evidence="2" type="ORF">WA026_014827</name>
</gene>
<keyword evidence="1" id="KW-1133">Transmembrane helix</keyword>
<dbReference type="PANTHER" id="PTHR10974">
    <property type="entry name" value="FI08016P-RELATED"/>
    <property type="match status" value="1"/>
</dbReference>